<dbReference type="Pfam" id="PF00378">
    <property type="entry name" value="ECH_1"/>
    <property type="match status" value="1"/>
</dbReference>
<evidence type="ECO:0000256" key="1">
    <source>
        <dbReference type="RuleBase" id="RU003707"/>
    </source>
</evidence>
<name>A0A505DIB8_9ACTN</name>
<proteinExistence type="inferred from homology"/>
<dbReference type="InterPro" id="IPR018376">
    <property type="entry name" value="Enoyl-CoA_hyd/isom_CS"/>
</dbReference>
<keyword evidence="3" id="KW-0413">Isomerase</keyword>
<dbReference type="GO" id="GO:0016853">
    <property type="term" value="F:isomerase activity"/>
    <property type="evidence" value="ECO:0007669"/>
    <property type="project" value="UniProtKB-KW"/>
</dbReference>
<dbReference type="Gene3D" id="3.90.226.10">
    <property type="entry name" value="2-enoyl-CoA Hydratase, Chain A, domain 1"/>
    <property type="match status" value="1"/>
</dbReference>
<reference evidence="3 4" key="1">
    <citation type="submission" date="2019-06" db="EMBL/GenBank/DDBJ databases">
        <title>Streptomyces sporangiiformans sp. nov., a novel actinomycete isolated from soil in Mount Song.</title>
        <authorList>
            <person name="Han L."/>
        </authorList>
    </citation>
    <scope>NUCLEOTIDE SEQUENCE [LARGE SCALE GENOMIC DNA]</scope>
    <source>
        <strain evidence="3 4">NEAU-SSA 1</strain>
    </source>
</reference>
<comment type="caution">
    <text evidence="3">The sequence shown here is derived from an EMBL/GenBank/DDBJ whole genome shotgun (WGS) entry which is preliminary data.</text>
</comment>
<keyword evidence="4" id="KW-1185">Reference proteome</keyword>
<dbReference type="AlphaFoldDB" id="A0A505DIB8"/>
<dbReference type="Proteomes" id="UP000317378">
    <property type="component" value="Unassembled WGS sequence"/>
</dbReference>
<organism evidence="3 4">
    <name type="scientific">Streptomyces sporangiiformans</name>
    <dbReference type="NCBI Taxonomy" id="2315329"/>
    <lineage>
        <taxon>Bacteria</taxon>
        <taxon>Bacillati</taxon>
        <taxon>Actinomycetota</taxon>
        <taxon>Actinomycetes</taxon>
        <taxon>Kitasatosporales</taxon>
        <taxon>Streptomycetaceae</taxon>
        <taxon>Streptomyces</taxon>
    </lineage>
</organism>
<dbReference type="PANTHER" id="PTHR43459:SF1">
    <property type="entry name" value="EG:BACN32G11.4 PROTEIN"/>
    <property type="match status" value="1"/>
</dbReference>
<feature type="region of interest" description="Disordered" evidence="2">
    <location>
        <begin position="306"/>
        <end position="334"/>
    </location>
</feature>
<dbReference type="InterPro" id="IPR029045">
    <property type="entry name" value="ClpP/crotonase-like_dom_sf"/>
</dbReference>
<evidence type="ECO:0000313" key="3">
    <source>
        <dbReference type="EMBL" id="TPQ21625.1"/>
    </source>
</evidence>
<dbReference type="EMBL" id="VCHX02000114">
    <property type="protein sequence ID" value="TPQ21625.1"/>
    <property type="molecule type" value="Genomic_DNA"/>
</dbReference>
<dbReference type="PANTHER" id="PTHR43459">
    <property type="entry name" value="ENOYL-COA HYDRATASE"/>
    <property type="match status" value="1"/>
</dbReference>
<evidence type="ECO:0000256" key="2">
    <source>
        <dbReference type="SAM" id="MobiDB-lite"/>
    </source>
</evidence>
<evidence type="ECO:0000313" key="4">
    <source>
        <dbReference type="Proteomes" id="UP000317378"/>
    </source>
</evidence>
<protein>
    <submittedName>
        <fullName evidence="3">Enoyl-CoA hydratase/isomerase family protein</fullName>
    </submittedName>
</protein>
<dbReference type="InterPro" id="IPR001753">
    <property type="entry name" value="Enoyl-CoA_hydra/iso"/>
</dbReference>
<dbReference type="CDD" id="cd06558">
    <property type="entry name" value="crotonase-like"/>
    <property type="match status" value="1"/>
</dbReference>
<accession>A0A505DIB8</accession>
<gene>
    <name evidence="3" type="ORF">FGD71_013985</name>
</gene>
<dbReference type="OrthoDB" id="3473569at2"/>
<sequence length="334" mass="34681">MVPPRHGRTGIGARRDPRNCTTSSVSCLCDARQPREKTPVNHQPVDTEPVRVVRHPDGVVELRLDDPGRGNALDLRTAEALRDMTAQVAADPGGAVLLRATGANFCVGGDLRSFTGLGAKTGPYVHAVATAAHAAVRALHELPVPVVAAVRGAAAGGGIGLALVADLVLAARSARFRLAYTAIGLSPDCGASWFLPRLVGPRLAADLILTNRVLTGDDAERHGLISRTVGDDELDEAAYRTAAELAAGAGEALRASKSLLCDDDTRGDLRRHLAEEARLIARLADGPEAQARMASFLTSRSRAAVAGGATGASRPGRLTVPGKPGPEPEPKSVS</sequence>
<comment type="similarity">
    <text evidence="1">Belongs to the enoyl-CoA hydratase/isomerase family.</text>
</comment>
<dbReference type="SUPFAM" id="SSF52096">
    <property type="entry name" value="ClpP/crotonase"/>
    <property type="match status" value="1"/>
</dbReference>
<dbReference type="PROSITE" id="PS00166">
    <property type="entry name" value="ENOYL_COA_HYDRATASE"/>
    <property type="match status" value="1"/>
</dbReference>